<keyword evidence="1" id="KW-0472">Membrane</keyword>
<proteinExistence type="predicted"/>
<keyword evidence="1" id="KW-1133">Transmembrane helix</keyword>
<feature type="transmembrane region" description="Helical" evidence="1">
    <location>
        <begin position="32"/>
        <end position="56"/>
    </location>
</feature>
<reference evidence="2 3" key="1">
    <citation type="journal article" date="2016" name="Nat. Commun.">
        <title>Thousands of microbial genomes shed light on interconnected biogeochemical processes in an aquifer system.</title>
        <authorList>
            <person name="Anantharaman K."/>
            <person name="Brown C.T."/>
            <person name="Hug L.A."/>
            <person name="Sharon I."/>
            <person name="Castelle C.J."/>
            <person name="Probst A.J."/>
            <person name="Thomas B.C."/>
            <person name="Singh A."/>
            <person name="Wilkins M.J."/>
            <person name="Karaoz U."/>
            <person name="Brodie E.L."/>
            <person name="Williams K.H."/>
            <person name="Hubbard S.S."/>
            <person name="Banfield J.F."/>
        </authorList>
    </citation>
    <scope>NUCLEOTIDE SEQUENCE [LARGE SCALE GENOMIC DNA]</scope>
</reference>
<accession>A0A1G1V4H4</accession>
<dbReference type="AlphaFoldDB" id="A0A1G1V4H4"/>
<dbReference type="InterPro" id="IPR007813">
    <property type="entry name" value="PilN"/>
</dbReference>
<gene>
    <name evidence="2" type="ORF">A3F61_02065</name>
</gene>
<dbReference type="PANTHER" id="PTHR40278:SF1">
    <property type="entry name" value="DNA UTILIZATION PROTEIN HOFN"/>
    <property type="match status" value="1"/>
</dbReference>
<dbReference type="InterPro" id="IPR052534">
    <property type="entry name" value="Extracell_DNA_Util/SecSys_Comp"/>
</dbReference>
<dbReference type="PANTHER" id="PTHR40278">
    <property type="entry name" value="DNA UTILIZATION PROTEIN HOFN"/>
    <property type="match status" value="1"/>
</dbReference>
<organism evidence="2 3">
    <name type="scientific">Candidatus Blackburnbacteria bacterium RIFCSPHIGHO2_12_FULL_41_13b</name>
    <dbReference type="NCBI Taxonomy" id="1797517"/>
    <lineage>
        <taxon>Bacteria</taxon>
        <taxon>Candidatus Blackburniibacteriota</taxon>
    </lineage>
</organism>
<evidence type="ECO:0000256" key="1">
    <source>
        <dbReference type="SAM" id="Phobius"/>
    </source>
</evidence>
<comment type="caution">
    <text evidence="2">The sequence shown here is derived from an EMBL/GenBank/DDBJ whole genome shotgun (WGS) entry which is preliminary data.</text>
</comment>
<evidence type="ECO:0000313" key="2">
    <source>
        <dbReference type="EMBL" id="OGY10290.1"/>
    </source>
</evidence>
<name>A0A1G1V4H4_9BACT</name>
<dbReference type="STRING" id="1797517.A3F61_02065"/>
<dbReference type="EMBL" id="MHCA01000058">
    <property type="protein sequence ID" value="OGY10290.1"/>
    <property type="molecule type" value="Genomic_DNA"/>
</dbReference>
<evidence type="ECO:0000313" key="3">
    <source>
        <dbReference type="Proteomes" id="UP000178272"/>
    </source>
</evidence>
<dbReference type="Proteomes" id="UP000178272">
    <property type="component" value="Unassembled WGS sequence"/>
</dbReference>
<sequence length="191" mass="21344">MAAFKQDAPVIRLKKINLLIQEGFEHSQTGKVLAWLLSAGRAIVIITELIVITAFLSRFWLDRQLTDLIEDNSAKKTQVEASTNFEADFQNTQTRLAAVKLIDNTKILPREYIKEVTRLLPAEVVLSDISYNENKVSVTGLSLNEAGLAGFMKSLEESNKFSSVSLVNIALERGTTNLINFSLIMEVEKKN</sequence>
<dbReference type="Pfam" id="PF05137">
    <property type="entry name" value="PilN"/>
    <property type="match status" value="1"/>
</dbReference>
<keyword evidence="1" id="KW-0812">Transmembrane</keyword>
<protein>
    <submittedName>
        <fullName evidence="2">Uncharacterized protein</fullName>
    </submittedName>
</protein>